<dbReference type="PANTHER" id="PTHR45749">
    <property type="match status" value="1"/>
</dbReference>
<dbReference type="AlphaFoldDB" id="A0AAV0H9C2"/>
<proteinExistence type="predicted"/>
<dbReference type="Proteomes" id="UP001154282">
    <property type="component" value="Unassembled WGS sequence"/>
</dbReference>
<dbReference type="Pfam" id="PF14291">
    <property type="entry name" value="DUF4371"/>
    <property type="match status" value="1"/>
</dbReference>
<evidence type="ECO:0000313" key="2">
    <source>
        <dbReference type="EMBL" id="CAI0381869.1"/>
    </source>
</evidence>
<keyword evidence="3" id="KW-1185">Reference proteome</keyword>
<feature type="domain" description="DUF4371" evidence="1">
    <location>
        <begin position="2"/>
        <end position="176"/>
    </location>
</feature>
<comment type="caution">
    <text evidence="2">The sequence shown here is derived from an EMBL/GenBank/DDBJ whole genome shotgun (WGS) entry which is preliminary data.</text>
</comment>
<protein>
    <recommendedName>
        <fullName evidence="1">DUF4371 domain-containing protein</fullName>
    </recommendedName>
</protein>
<dbReference type="InterPro" id="IPR025398">
    <property type="entry name" value="DUF4371"/>
</dbReference>
<organism evidence="2 3">
    <name type="scientific">Linum tenue</name>
    <dbReference type="NCBI Taxonomy" id="586396"/>
    <lineage>
        <taxon>Eukaryota</taxon>
        <taxon>Viridiplantae</taxon>
        <taxon>Streptophyta</taxon>
        <taxon>Embryophyta</taxon>
        <taxon>Tracheophyta</taxon>
        <taxon>Spermatophyta</taxon>
        <taxon>Magnoliopsida</taxon>
        <taxon>eudicotyledons</taxon>
        <taxon>Gunneridae</taxon>
        <taxon>Pentapetalae</taxon>
        <taxon>rosids</taxon>
        <taxon>fabids</taxon>
        <taxon>Malpighiales</taxon>
        <taxon>Linaceae</taxon>
        <taxon>Linum</taxon>
    </lineage>
</organism>
<dbReference type="InterPro" id="IPR012337">
    <property type="entry name" value="RNaseH-like_sf"/>
</dbReference>
<gene>
    <name evidence="2" type="ORF">LITE_LOCUS3333</name>
</gene>
<sequence>RTRLQASITTAKVLLRQGVSFHGHDESEFSENRGNFFEFLEVIANENPDVRSVVLENAPKNHQLTSPKIQKDIVRAIASLTTKEIIKDLGDAFFCILVDESRDVSTKEKMAIAICYVDKKGRTIERFLGISHVTDTKATTLKKEIESMIGLHGLSLSRIRGQGYDGASNMRGEINGLKSLILEENPSAHYIHCFAHQLQLTLVAVARNHGEVNRFFGHVIALINLIGGSPRRRASLRDSQSTKVIEAIASGERESGRGLNQEVGLKRPGDTRGDHILVLLLT</sequence>
<feature type="non-terminal residue" evidence="2">
    <location>
        <position position="1"/>
    </location>
</feature>
<name>A0AAV0H9C2_9ROSI</name>
<dbReference type="SUPFAM" id="SSF53098">
    <property type="entry name" value="Ribonuclease H-like"/>
    <property type="match status" value="1"/>
</dbReference>
<evidence type="ECO:0000313" key="3">
    <source>
        <dbReference type="Proteomes" id="UP001154282"/>
    </source>
</evidence>
<evidence type="ECO:0000259" key="1">
    <source>
        <dbReference type="Pfam" id="PF14291"/>
    </source>
</evidence>
<dbReference type="PANTHER" id="PTHR45749:SF37">
    <property type="entry name" value="OS05G0311600 PROTEIN"/>
    <property type="match status" value="1"/>
</dbReference>
<reference evidence="2" key="1">
    <citation type="submission" date="2022-08" db="EMBL/GenBank/DDBJ databases">
        <authorList>
            <person name="Gutierrez-Valencia J."/>
        </authorList>
    </citation>
    <scope>NUCLEOTIDE SEQUENCE</scope>
</reference>
<dbReference type="EMBL" id="CAMGYJ010000002">
    <property type="protein sequence ID" value="CAI0381869.1"/>
    <property type="molecule type" value="Genomic_DNA"/>
</dbReference>
<accession>A0AAV0H9C2</accession>